<feature type="signal peptide" evidence="18">
    <location>
        <begin position="1"/>
        <end position="28"/>
    </location>
</feature>
<dbReference type="CDD" id="cd14066">
    <property type="entry name" value="STKc_IRAK"/>
    <property type="match status" value="1"/>
</dbReference>
<dbReference type="Pfam" id="PF00139">
    <property type="entry name" value="Lectin_legB"/>
    <property type="match status" value="1"/>
</dbReference>
<keyword evidence="9" id="KW-0547">Nucleotide-binding</keyword>
<dbReference type="GO" id="GO:0005524">
    <property type="term" value="F:ATP binding"/>
    <property type="evidence" value="ECO:0007669"/>
    <property type="project" value="UniProtKB-KW"/>
</dbReference>
<dbReference type="EMBL" id="OZ075134">
    <property type="protein sequence ID" value="CAL4992087.1"/>
    <property type="molecule type" value="Genomic_DNA"/>
</dbReference>
<keyword evidence="8" id="KW-0430">Lectin</keyword>
<feature type="region of interest" description="Disordered" evidence="16">
    <location>
        <begin position="716"/>
        <end position="740"/>
    </location>
</feature>
<dbReference type="Pfam" id="PF07714">
    <property type="entry name" value="PK_Tyr_Ser-Thr"/>
    <property type="match status" value="1"/>
</dbReference>
<dbReference type="FunFam" id="3.30.200.20:FF:000195">
    <property type="entry name" value="G-type lectin S-receptor-like serine/threonine-protein kinase"/>
    <property type="match status" value="1"/>
</dbReference>
<evidence type="ECO:0000256" key="16">
    <source>
        <dbReference type="SAM" id="MobiDB-lite"/>
    </source>
</evidence>
<dbReference type="InterPro" id="IPR001220">
    <property type="entry name" value="Legume_lectin_dom"/>
</dbReference>
<keyword evidence="17" id="KW-0472">Membrane</keyword>
<comment type="similarity">
    <text evidence="3">In the C-terminal section; belongs to the protein kinase superfamily. Ser/Thr protein kinase family.</text>
</comment>
<feature type="domain" description="Protein kinase" evidence="19">
    <location>
        <begin position="343"/>
        <end position="629"/>
    </location>
</feature>
<dbReference type="AlphaFoldDB" id="A0ABC9B5J4"/>
<dbReference type="FunFam" id="1.10.510.10:FF:000060">
    <property type="entry name" value="G-type lectin S-receptor-like serine/threonine-protein kinase"/>
    <property type="match status" value="1"/>
</dbReference>
<proteinExistence type="inferred from homology"/>
<evidence type="ECO:0000256" key="10">
    <source>
        <dbReference type="ARBA" id="ARBA00022777"/>
    </source>
</evidence>
<keyword evidence="21" id="KW-1185">Reference proteome</keyword>
<dbReference type="Gene3D" id="2.60.120.200">
    <property type="match status" value="1"/>
</dbReference>
<keyword evidence="11" id="KW-0067">ATP-binding</keyword>
<dbReference type="Proteomes" id="UP001497457">
    <property type="component" value="Chromosome 24b"/>
</dbReference>
<evidence type="ECO:0000313" key="20">
    <source>
        <dbReference type="EMBL" id="CAL4992087.1"/>
    </source>
</evidence>
<keyword evidence="12" id="KW-1015">Disulfide bond</keyword>
<evidence type="ECO:0000256" key="18">
    <source>
        <dbReference type="SAM" id="SignalP"/>
    </source>
</evidence>
<feature type="transmembrane region" description="Helical" evidence="17">
    <location>
        <begin position="280"/>
        <end position="301"/>
    </location>
</feature>
<dbReference type="InterPro" id="IPR011009">
    <property type="entry name" value="Kinase-like_dom_sf"/>
</dbReference>
<dbReference type="GO" id="GO:0030246">
    <property type="term" value="F:carbohydrate binding"/>
    <property type="evidence" value="ECO:0007669"/>
    <property type="project" value="UniProtKB-KW"/>
</dbReference>
<comment type="similarity">
    <text evidence="2">In the N-terminal section; belongs to the leguminous lectin family.</text>
</comment>
<evidence type="ECO:0000256" key="5">
    <source>
        <dbReference type="ARBA" id="ARBA00022527"/>
    </source>
</evidence>
<keyword evidence="7 18" id="KW-0732">Signal</keyword>
<dbReference type="EC" id="2.7.11.1" evidence="4"/>
<sequence length="740" mass="81989">MASAASRSTQLILLISTCSFLLPLSLDAQETNNKTVASPPPQTTFNFNFSNPSSYNLKRDLRLQGDASQNGSLIDVNIDNGLGRSTGRMSYNYPVRFYDDTTMANFSTHFTFEIVPVEPYPGDGMAFFLSGYPSMMGDGGGNLGLYSTNSTPFVAVEFDTYQNEWDHDNRHVGIDISSIISSNTTTLPNNLTLKGTMAATITFDSITGLLVASLLFHDHPSIEPIVVSYKLRDPKSLLPRDVAVGFCGSTGVNVERHHILTWSFNSTFSAPTPPKGHRSIILVIAVVAPILALFICGIVSFKYIKRHRKGKGSQEDEALIWVVRSSEFTVYDFLQVLEATNNFSEENKLGQGGFGPVYKGRFHDGLEIAVKRLASHSGQGFREFKNEIELIAKLQHTNLVRLLGCCSQGDERLLIYEYMSNKSLDFYIFDEIRRALLDWNKRLAIIEGISQGVLYLHKHSRLRVIHRDLKASNILLDHNMNPKISDFGLAKIFSLTDTEGNTKRIVGTYGYMAPEYASEGLFSIKSDVFSLGVLILEIISGKRTSSFHQYGDFINLLGHAWQLWKDGLWLQLVDTAIDAECHTLQMGRCINIALLCAQENAVDRPNMSEVVAMLTSDSMVLPEPKHPAYFHVRVGIEETSDVVQPSSTADVTISSLHGRSDNIVDYSGSKDETNETTVPASGQERLIIQHCKAYQHLQTVHMCLCTTSCCNSSVDVSGNTPGREPTPAVSNRGPVTTNFR</sequence>
<name>A0ABC9B5J4_9POAL</name>
<dbReference type="InterPro" id="IPR019825">
    <property type="entry name" value="Lectin_legB_Mn/Ca_BS"/>
</dbReference>
<keyword evidence="13" id="KW-0325">Glycoprotein</keyword>
<dbReference type="PROSITE" id="PS00307">
    <property type="entry name" value="LECTIN_LEGUME_BETA"/>
    <property type="match status" value="1"/>
</dbReference>
<evidence type="ECO:0000256" key="14">
    <source>
        <dbReference type="ARBA" id="ARBA00047899"/>
    </source>
</evidence>
<dbReference type="CDD" id="cd06899">
    <property type="entry name" value="lectin_legume_LecRK_Arcelin_ConA"/>
    <property type="match status" value="1"/>
</dbReference>
<dbReference type="Gene3D" id="1.10.510.10">
    <property type="entry name" value="Transferase(Phosphotransferase) domain 1"/>
    <property type="match status" value="1"/>
</dbReference>
<keyword evidence="6" id="KW-0808">Transferase</keyword>
<dbReference type="GO" id="GO:0004674">
    <property type="term" value="F:protein serine/threonine kinase activity"/>
    <property type="evidence" value="ECO:0007669"/>
    <property type="project" value="UniProtKB-KW"/>
</dbReference>
<keyword evidence="10" id="KW-0418">Kinase</keyword>
<keyword evidence="17" id="KW-1133">Transmembrane helix</keyword>
<evidence type="ECO:0000256" key="12">
    <source>
        <dbReference type="ARBA" id="ARBA00023157"/>
    </source>
</evidence>
<evidence type="ECO:0000259" key="19">
    <source>
        <dbReference type="PROSITE" id="PS50011"/>
    </source>
</evidence>
<keyword evidence="5" id="KW-0723">Serine/threonine-protein kinase</keyword>
<evidence type="ECO:0000256" key="15">
    <source>
        <dbReference type="ARBA" id="ARBA00048679"/>
    </source>
</evidence>
<dbReference type="InterPro" id="IPR001245">
    <property type="entry name" value="Ser-Thr/Tyr_kinase_cat_dom"/>
</dbReference>
<evidence type="ECO:0000256" key="2">
    <source>
        <dbReference type="ARBA" id="ARBA00008536"/>
    </source>
</evidence>
<dbReference type="InterPro" id="IPR008271">
    <property type="entry name" value="Ser/Thr_kinase_AS"/>
</dbReference>
<comment type="catalytic activity">
    <reaction evidence="15">
        <text>L-seryl-[protein] + ATP = O-phospho-L-seryl-[protein] + ADP + H(+)</text>
        <dbReference type="Rhea" id="RHEA:17989"/>
        <dbReference type="Rhea" id="RHEA-COMP:9863"/>
        <dbReference type="Rhea" id="RHEA-COMP:11604"/>
        <dbReference type="ChEBI" id="CHEBI:15378"/>
        <dbReference type="ChEBI" id="CHEBI:29999"/>
        <dbReference type="ChEBI" id="CHEBI:30616"/>
        <dbReference type="ChEBI" id="CHEBI:83421"/>
        <dbReference type="ChEBI" id="CHEBI:456216"/>
        <dbReference type="EC" id="2.7.11.1"/>
    </reaction>
</comment>
<dbReference type="InterPro" id="IPR013320">
    <property type="entry name" value="ConA-like_dom_sf"/>
</dbReference>
<dbReference type="InterPro" id="IPR000719">
    <property type="entry name" value="Prot_kinase_dom"/>
</dbReference>
<dbReference type="Gene3D" id="3.30.200.20">
    <property type="entry name" value="Phosphorylase Kinase, domain 1"/>
    <property type="match status" value="1"/>
</dbReference>
<evidence type="ECO:0000256" key="7">
    <source>
        <dbReference type="ARBA" id="ARBA00022729"/>
    </source>
</evidence>
<evidence type="ECO:0000256" key="8">
    <source>
        <dbReference type="ARBA" id="ARBA00022734"/>
    </source>
</evidence>
<evidence type="ECO:0000256" key="13">
    <source>
        <dbReference type="ARBA" id="ARBA00023180"/>
    </source>
</evidence>
<dbReference type="PANTHER" id="PTHR27002:SF935">
    <property type="entry name" value="OS11G0681400 PROTEIN"/>
    <property type="match status" value="1"/>
</dbReference>
<comment type="catalytic activity">
    <reaction evidence="14">
        <text>L-threonyl-[protein] + ATP = O-phospho-L-threonyl-[protein] + ADP + H(+)</text>
        <dbReference type="Rhea" id="RHEA:46608"/>
        <dbReference type="Rhea" id="RHEA-COMP:11060"/>
        <dbReference type="Rhea" id="RHEA-COMP:11605"/>
        <dbReference type="ChEBI" id="CHEBI:15378"/>
        <dbReference type="ChEBI" id="CHEBI:30013"/>
        <dbReference type="ChEBI" id="CHEBI:30616"/>
        <dbReference type="ChEBI" id="CHEBI:61977"/>
        <dbReference type="ChEBI" id="CHEBI:456216"/>
        <dbReference type="EC" id="2.7.11.1"/>
    </reaction>
</comment>
<dbReference type="SMART" id="SM00220">
    <property type="entry name" value="S_TKc"/>
    <property type="match status" value="1"/>
</dbReference>
<feature type="chain" id="PRO_5044872552" description="non-specific serine/threonine protein kinase" evidence="18">
    <location>
        <begin position="29"/>
        <end position="740"/>
    </location>
</feature>
<accession>A0ABC9B5J4</accession>
<dbReference type="PROSITE" id="PS50011">
    <property type="entry name" value="PROTEIN_KINASE_DOM"/>
    <property type="match status" value="1"/>
</dbReference>
<dbReference type="GO" id="GO:0005886">
    <property type="term" value="C:plasma membrane"/>
    <property type="evidence" value="ECO:0007669"/>
    <property type="project" value="UniProtKB-SubCell"/>
</dbReference>
<organism evidence="20 21">
    <name type="scientific">Urochloa decumbens</name>
    <dbReference type="NCBI Taxonomy" id="240449"/>
    <lineage>
        <taxon>Eukaryota</taxon>
        <taxon>Viridiplantae</taxon>
        <taxon>Streptophyta</taxon>
        <taxon>Embryophyta</taxon>
        <taxon>Tracheophyta</taxon>
        <taxon>Spermatophyta</taxon>
        <taxon>Magnoliopsida</taxon>
        <taxon>Liliopsida</taxon>
        <taxon>Poales</taxon>
        <taxon>Poaceae</taxon>
        <taxon>PACMAD clade</taxon>
        <taxon>Panicoideae</taxon>
        <taxon>Panicodae</taxon>
        <taxon>Paniceae</taxon>
        <taxon>Melinidinae</taxon>
        <taxon>Urochloa</taxon>
    </lineage>
</organism>
<gene>
    <name evidence="20" type="ORF">URODEC1_LOCUS60952</name>
</gene>
<evidence type="ECO:0000256" key="17">
    <source>
        <dbReference type="SAM" id="Phobius"/>
    </source>
</evidence>
<evidence type="ECO:0000256" key="3">
    <source>
        <dbReference type="ARBA" id="ARBA00010217"/>
    </source>
</evidence>
<reference evidence="20 21" key="2">
    <citation type="submission" date="2024-10" db="EMBL/GenBank/DDBJ databases">
        <authorList>
            <person name="Ryan C."/>
        </authorList>
    </citation>
    <scope>NUCLEOTIDE SEQUENCE [LARGE SCALE GENOMIC DNA]</scope>
</reference>
<dbReference type="PANTHER" id="PTHR27002">
    <property type="entry name" value="RECEPTOR-LIKE SERINE/THREONINE-PROTEIN KINASE SD1-8"/>
    <property type="match status" value="1"/>
</dbReference>
<keyword evidence="17" id="KW-0812">Transmembrane</keyword>
<evidence type="ECO:0000256" key="4">
    <source>
        <dbReference type="ARBA" id="ARBA00012513"/>
    </source>
</evidence>
<dbReference type="SUPFAM" id="SSF56112">
    <property type="entry name" value="Protein kinase-like (PK-like)"/>
    <property type="match status" value="1"/>
</dbReference>
<evidence type="ECO:0000313" key="21">
    <source>
        <dbReference type="Proteomes" id="UP001497457"/>
    </source>
</evidence>
<comment type="subcellular location">
    <subcellularLocation>
        <location evidence="1">Cell membrane</location>
        <topology evidence="1">Single-pass type I membrane protein</topology>
    </subcellularLocation>
</comment>
<reference evidence="21" key="1">
    <citation type="submission" date="2024-06" db="EMBL/GenBank/DDBJ databases">
        <authorList>
            <person name="Ryan C."/>
        </authorList>
    </citation>
    <scope>NUCLEOTIDE SEQUENCE [LARGE SCALE GENOMIC DNA]</scope>
</reference>
<dbReference type="PROSITE" id="PS00108">
    <property type="entry name" value="PROTEIN_KINASE_ST"/>
    <property type="match status" value="1"/>
</dbReference>
<protein>
    <recommendedName>
        <fullName evidence="4">non-specific serine/threonine protein kinase</fullName>
        <ecNumber evidence="4">2.7.11.1</ecNumber>
    </recommendedName>
</protein>
<evidence type="ECO:0000256" key="9">
    <source>
        <dbReference type="ARBA" id="ARBA00022741"/>
    </source>
</evidence>
<dbReference type="SUPFAM" id="SSF49899">
    <property type="entry name" value="Concanavalin A-like lectins/glucanases"/>
    <property type="match status" value="1"/>
</dbReference>
<evidence type="ECO:0000256" key="6">
    <source>
        <dbReference type="ARBA" id="ARBA00022679"/>
    </source>
</evidence>
<evidence type="ECO:0000256" key="11">
    <source>
        <dbReference type="ARBA" id="ARBA00022840"/>
    </source>
</evidence>
<evidence type="ECO:0000256" key="1">
    <source>
        <dbReference type="ARBA" id="ARBA00004251"/>
    </source>
</evidence>